<proteinExistence type="predicted"/>
<keyword evidence="1" id="KW-0489">Methyltransferase</keyword>
<keyword evidence="3" id="KW-0949">S-adenosyl-L-methionine</keyword>
<reference evidence="6 7" key="1">
    <citation type="submission" date="2022-06" db="EMBL/GenBank/DDBJ databases">
        <authorList>
            <person name="So Y."/>
        </authorList>
    </citation>
    <scope>NUCLEOTIDE SEQUENCE [LARGE SCALE GENOMIC DNA]</scope>
    <source>
        <strain evidence="6 7">STR3</strain>
    </source>
</reference>
<dbReference type="InterPro" id="IPR029063">
    <property type="entry name" value="SAM-dependent_MTases_sf"/>
</dbReference>
<dbReference type="EMBL" id="JANARS010000003">
    <property type="protein sequence ID" value="MCP3422006.1"/>
    <property type="molecule type" value="Genomic_DNA"/>
</dbReference>
<dbReference type="PANTHER" id="PTHR43712:SF2">
    <property type="entry name" value="O-METHYLTRANSFERASE CICE"/>
    <property type="match status" value="1"/>
</dbReference>
<dbReference type="InterPro" id="IPR036388">
    <property type="entry name" value="WH-like_DNA-bd_sf"/>
</dbReference>
<dbReference type="PANTHER" id="PTHR43712">
    <property type="entry name" value="PUTATIVE (AFU_ORTHOLOGUE AFUA_4G14580)-RELATED"/>
    <property type="match status" value="1"/>
</dbReference>
<evidence type="ECO:0000256" key="1">
    <source>
        <dbReference type="ARBA" id="ARBA00022603"/>
    </source>
</evidence>
<keyword evidence="2" id="KW-0808">Transferase</keyword>
<feature type="domain" description="O-methyltransferase C-terminal" evidence="4">
    <location>
        <begin position="133"/>
        <end position="339"/>
    </location>
</feature>
<name>A0ABT1KXL1_9ACTN</name>
<evidence type="ECO:0000259" key="5">
    <source>
        <dbReference type="Pfam" id="PF08100"/>
    </source>
</evidence>
<dbReference type="Pfam" id="PF00891">
    <property type="entry name" value="Methyltransf_2"/>
    <property type="match status" value="1"/>
</dbReference>
<evidence type="ECO:0000313" key="6">
    <source>
        <dbReference type="EMBL" id="MCP3422006.1"/>
    </source>
</evidence>
<dbReference type="Gene3D" id="1.10.10.10">
    <property type="entry name" value="Winged helix-like DNA-binding domain superfamily/Winged helix DNA-binding domain"/>
    <property type="match status" value="1"/>
</dbReference>
<dbReference type="SUPFAM" id="SSF46785">
    <property type="entry name" value="Winged helix' DNA-binding domain"/>
    <property type="match status" value="1"/>
</dbReference>
<evidence type="ECO:0000256" key="2">
    <source>
        <dbReference type="ARBA" id="ARBA00022679"/>
    </source>
</evidence>
<keyword evidence="7" id="KW-1185">Reference proteome</keyword>
<dbReference type="PROSITE" id="PS51683">
    <property type="entry name" value="SAM_OMT_II"/>
    <property type="match status" value="1"/>
</dbReference>
<dbReference type="RefSeq" id="WP_254181214.1">
    <property type="nucleotide sequence ID" value="NZ_JANARS010000003.1"/>
</dbReference>
<sequence>MSRLPPVRVARAATSVRTTVQGLTRRMVPPPIGVLEMVSGLIEASTMYAVAKLGVADALAGGPRTAADVAAELGTHPDATFRLLRAAAGHGLLRQDDDRFALTSLGRPLTSDAPDSMRAVVLMIGDPRYQSVWGRLPEAVATGSAQAEAVHGVSMWELLERDQDYAATFNEAMSRLTALDWPTVEAAYDFTPFRRIVDVGGGHGRLLASMLGAAPGAEGVLLELDALLPAAEELLREAGVLSRCRLEGGLFFDRVPDDGDLYVMRRVVHDLDDEQALALLTTVRRDMPAGARLLLMESVVPPGGGPDFAKTLDLDMLLFVGGRERTAQEYAALLDRAGLTLTRIVPTISTISLVEARPAA</sequence>
<evidence type="ECO:0000256" key="3">
    <source>
        <dbReference type="ARBA" id="ARBA00022691"/>
    </source>
</evidence>
<dbReference type="PIRSF" id="PIRSF005739">
    <property type="entry name" value="O-mtase"/>
    <property type="match status" value="1"/>
</dbReference>
<evidence type="ECO:0000313" key="7">
    <source>
        <dbReference type="Proteomes" id="UP001204524"/>
    </source>
</evidence>
<evidence type="ECO:0000259" key="4">
    <source>
        <dbReference type="Pfam" id="PF00891"/>
    </source>
</evidence>
<dbReference type="SUPFAM" id="SSF53335">
    <property type="entry name" value="S-adenosyl-L-methionine-dependent methyltransferases"/>
    <property type="match status" value="1"/>
</dbReference>
<gene>
    <name evidence="6" type="ORF">NCI01_09385</name>
</gene>
<dbReference type="Gene3D" id="1.10.287.1350">
    <property type="match status" value="1"/>
</dbReference>
<dbReference type="Proteomes" id="UP001204524">
    <property type="component" value="Unassembled WGS sequence"/>
</dbReference>
<dbReference type="InterPro" id="IPR036390">
    <property type="entry name" value="WH_DNA-bd_sf"/>
</dbReference>
<accession>A0ABT1KXL1</accession>
<dbReference type="InterPro" id="IPR001077">
    <property type="entry name" value="COMT_C"/>
</dbReference>
<dbReference type="InterPro" id="IPR012967">
    <property type="entry name" value="COMT_dimerisation"/>
</dbReference>
<feature type="domain" description="O-methyltransferase dimerisation" evidence="5">
    <location>
        <begin position="36"/>
        <end position="110"/>
    </location>
</feature>
<protein>
    <submittedName>
        <fullName evidence="6">Acetylserotonin O-methyltransferase</fullName>
    </submittedName>
</protein>
<dbReference type="Gene3D" id="3.40.50.150">
    <property type="entry name" value="Vaccinia Virus protein VP39"/>
    <property type="match status" value="1"/>
</dbReference>
<organism evidence="6 7">
    <name type="scientific">Nocardioides pinisoli</name>
    <dbReference type="NCBI Taxonomy" id="2950279"/>
    <lineage>
        <taxon>Bacteria</taxon>
        <taxon>Bacillati</taxon>
        <taxon>Actinomycetota</taxon>
        <taxon>Actinomycetes</taxon>
        <taxon>Propionibacteriales</taxon>
        <taxon>Nocardioidaceae</taxon>
        <taxon>Nocardioides</taxon>
    </lineage>
</organism>
<dbReference type="InterPro" id="IPR016461">
    <property type="entry name" value="COMT-like"/>
</dbReference>
<dbReference type="Pfam" id="PF08100">
    <property type="entry name" value="Dimerisation"/>
    <property type="match status" value="1"/>
</dbReference>
<comment type="caution">
    <text evidence="6">The sequence shown here is derived from an EMBL/GenBank/DDBJ whole genome shotgun (WGS) entry which is preliminary data.</text>
</comment>